<protein>
    <submittedName>
        <fullName evidence="2">DUF4224 domain-containing protein</fullName>
    </submittedName>
</protein>
<organism evidence="2 3">
    <name type="scientific">Polynucleobacter paneuropaeus</name>
    <dbReference type="NCBI Taxonomy" id="2527775"/>
    <lineage>
        <taxon>Bacteria</taxon>
        <taxon>Pseudomonadati</taxon>
        <taxon>Pseudomonadota</taxon>
        <taxon>Betaproteobacteria</taxon>
        <taxon>Burkholderiales</taxon>
        <taxon>Burkholderiaceae</taxon>
        <taxon>Polynucleobacter</taxon>
    </lineage>
</organism>
<dbReference type="InterPro" id="IPR025319">
    <property type="entry name" value="DUF4224"/>
</dbReference>
<comment type="caution">
    <text evidence="2">The sequence shown here is derived from an EMBL/GenBank/DDBJ whole genome shotgun (WGS) entry which is preliminary data.</text>
</comment>
<feature type="domain" description="DUF4224" evidence="1">
    <location>
        <begin position="6"/>
        <end position="49"/>
    </location>
</feature>
<reference evidence="2" key="1">
    <citation type="journal article" date="2021" name="Genome Biol. Evol.">
        <title>Continental-Scale Gene Flow Prevents Allopatric Divergence of Pelagic Freshwater Bacteria.</title>
        <authorList>
            <person name="Hoetzinger M."/>
            <person name="Pitt A."/>
            <person name="Huemer A."/>
            <person name="Hahn M.W."/>
        </authorList>
    </citation>
    <scope>NUCLEOTIDE SEQUENCE</scope>
    <source>
        <strain evidence="2">AP-YLGG-20-G6</strain>
    </source>
</reference>
<sequence length="80" mass="9363">MNTSLFLQASEILDMTGLQQPFAQKRWLDHNHWIYQVDVRGRPKISRTFFEEKMSGKERVSISPIIPKDYSVNVLALRKA</sequence>
<dbReference type="Pfam" id="PF13986">
    <property type="entry name" value="DUF4224"/>
    <property type="match status" value="1"/>
</dbReference>
<accession>A0AAE3CHA9</accession>
<dbReference type="Proteomes" id="UP000762271">
    <property type="component" value="Unassembled WGS sequence"/>
</dbReference>
<proteinExistence type="predicted"/>
<evidence type="ECO:0000259" key="1">
    <source>
        <dbReference type="Pfam" id="PF13986"/>
    </source>
</evidence>
<dbReference type="AlphaFoldDB" id="A0AAE3CHA9"/>
<gene>
    <name evidence="2" type="ORF">G6693_03640</name>
</gene>
<evidence type="ECO:0000313" key="3">
    <source>
        <dbReference type="Proteomes" id="UP000762271"/>
    </source>
</evidence>
<dbReference type="EMBL" id="JAANGI010000001">
    <property type="protein sequence ID" value="MBT8591015.1"/>
    <property type="molecule type" value="Genomic_DNA"/>
</dbReference>
<evidence type="ECO:0000313" key="2">
    <source>
        <dbReference type="EMBL" id="MBT8591015.1"/>
    </source>
</evidence>
<name>A0AAE3CHA9_9BURK</name>